<dbReference type="RefSeq" id="WP_183966954.1">
    <property type="nucleotide sequence ID" value="NZ_BAABBZ010000002.1"/>
</dbReference>
<sequence>MIGETGDSFAVLADIHGNADALRAVLADIDAQGITQVLNLGDLFSGPLAARETAEILMAREILTIRGNHDRYLLEQTPARMQPSDRVAFEQLEPEHLTWLQSLPATLRLTPDIFLCHGTPRDDTTYWMEHVPPSGVPNRRPLADIAAEAEGIDASLFLCGHTHIPRRLDIGGGRVIFNPGSVGCPGYDDDLPLYHVMETGTPAAAYGIVTRTAQGWKTSLAQVPYDPWRMVAMARAADREDWAGAIGTGWVGSLQPLTA</sequence>
<comment type="similarity">
    <text evidence="1">Belongs to the metallophosphoesterase superfamily. YfcE family.</text>
</comment>
<dbReference type="Gene3D" id="3.60.21.10">
    <property type="match status" value="1"/>
</dbReference>
<evidence type="ECO:0000313" key="4">
    <source>
        <dbReference type="Proteomes" id="UP000541426"/>
    </source>
</evidence>
<keyword evidence="4" id="KW-1185">Reference proteome</keyword>
<dbReference type="EMBL" id="JACIEJ010000006">
    <property type="protein sequence ID" value="MBB3986515.1"/>
    <property type="molecule type" value="Genomic_DNA"/>
</dbReference>
<dbReference type="InterPro" id="IPR024654">
    <property type="entry name" value="Calcineurin-like_PHP_lpxH"/>
</dbReference>
<dbReference type="PANTHER" id="PTHR42850">
    <property type="entry name" value="METALLOPHOSPHOESTERASE"/>
    <property type="match status" value="1"/>
</dbReference>
<dbReference type="PANTHER" id="PTHR42850:SF2">
    <property type="entry name" value="BLL5683 PROTEIN"/>
    <property type="match status" value="1"/>
</dbReference>
<evidence type="ECO:0000259" key="2">
    <source>
        <dbReference type="Pfam" id="PF12850"/>
    </source>
</evidence>
<evidence type="ECO:0000313" key="3">
    <source>
        <dbReference type="EMBL" id="MBB3986515.1"/>
    </source>
</evidence>
<dbReference type="InterPro" id="IPR011152">
    <property type="entry name" value="Pesterase_MJ0912"/>
</dbReference>
<dbReference type="PIRSF" id="PIRSF000883">
    <property type="entry name" value="Pesterase_MJ0912"/>
    <property type="match status" value="1"/>
</dbReference>
<dbReference type="AlphaFoldDB" id="A0A7W6DNU1"/>
<gene>
    <name evidence="3" type="ORF">GGQ68_002854</name>
</gene>
<feature type="domain" description="Calcineurin-like phosphoesterase" evidence="2">
    <location>
        <begin position="9"/>
        <end position="189"/>
    </location>
</feature>
<comment type="caution">
    <text evidence="3">The sequence shown here is derived from an EMBL/GenBank/DDBJ whole genome shotgun (WGS) entry which is preliminary data.</text>
</comment>
<protein>
    <submittedName>
        <fullName evidence="3">Putative phosphodiesterase</fullName>
    </submittedName>
</protein>
<dbReference type="GO" id="GO:0005737">
    <property type="term" value="C:cytoplasm"/>
    <property type="evidence" value="ECO:0007669"/>
    <property type="project" value="TreeGrafter"/>
</dbReference>
<evidence type="ECO:0000256" key="1">
    <source>
        <dbReference type="ARBA" id="ARBA00008950"/>
    </source>
</evidence>
<dbReference type="CDD" id="cd00838">
    <property type="entry name" value="MPP_superfamily"/>
    <property type="match status" value="1"/>
</dbReference>
<dbReference type="SUPFAM" id="SSF56300">
    <property type="entry name" value="Metallo-dependent phosphatases"/>
    <property type="match status" value="1"/>
</dbReference>
<accession>A0A7W6DNU1</accession>
<name>A0A7W6DNU1_9RHOB</name>
<organism evidence="3 4">
    <name type="scientific">Sagittula marina</name>
    <dbReference type="NCBI Taxonomy" id="943940"/>
    <lineage>
        <taxon>Bacteria</taxon>
        <taxon>Pseudomonadati</taxon>
        <taxon>Pseudomonadota</taxon>
        <taxon>Alphaproteobacteria</taxon>
        <taxon>Rhodobacterales</taxon>
        <taxon>Roseobacteraceae</taxon>
        <taxon>Sagittula</taxon>
    </lineage>
</organism>
<dbReference type="GO" id="GO:0016791">
    <property type="term" value="F:phosphatase activity"/>
    <property type="evidence" value="ECO:0007669"/>
    <property type="project" value="TreeGrafter"/>
</dbReference>
<reference evidence="3 4" key="1">
    <citation type="submission" date="2020-08" db="EMBL/GenBank/DDBJ databases">
        <title>Genomic Encyclopedia of Type Strains, Phase IV (KMG-IV): sequencing the most valuable type-strain genomes for metagenomic binning, comparative biology and taxonomic classification.</title>
        <authorList>
            <person name="Goeker M."/>
        </authorList>
    </citation>
    <scope>NUCLEOTIDE SEQUENCE [LARGE SCALE GENOMIC DNA]</scope>
    <source>
        <strain evidence="3 4">DSM 102235</strain>
    </source>
</reference>
<dbReference type="Proteomes" id="UP000541426">
    <property type="component" value="Unassembled WGS sequence"/>
</dbReference>
<dbReference type="Pfam" id="PF12850">
    <property type="entry name" value="Metallophos_2"/>
    <property type="match status" value="1"/>
</dbReference>
<dbReference type="InterPro" id="IPR050126">
    <property type="entry name" value="Ap4A_hydrolase"/>
</dbReference>
<proteinExistence type="inferred from homology"/>
<dbReference type="InterPro" id="IPR029052">
    <property type="entry name" value="Metallo-depent_PP-like"/>
</dbReference>